<comment type="subcellular location">
    <subcellularLocation>
        <location evidence="2">Cytoplasm</location>
        <location evidence="2">Cytoskeleton</location>
        <location evidence="2">Cilium axoneme</location>
    </subcellularLocation>
    <subcellularLocation>
        <location evidence="1">Cytoplasm</location>
        <location evidence="1">Cytoskeleton</location>
        <location evidence="1">Cilium basal body</location>
    </subcellularLocation>
</comment>
<dbReference type="OMA" id="FRFLMDV"/>
<evidence type="ECO:0000259" key="12">
    <source>
        <dbReference type="Pfam" id="PF10243"/>
    </source>
</evidence>
<keyword evidence="3" id="KW-0963">Cytoplasm</keyword>
<dbReference type="Pfam" id="PF10243">
    <property type="entry name" value="MIP-T3"/>
    <property type="match status" value="1"/>
</dbReference>
<dbReference type="GO" id="GO:0036064">
    <property type="term" value="C:ciliary basal body"/>
    <property type="evidence" value="ECO:0007669"/>
    <property type="project" value="TreeGrafter"/>
</dbReference>
<dbReference type="Proteomes" id="UP000005226">
    <property type="component" value="Chromosome 1"/>
</dbReference>
<reference evidence="14" key="3">
    <citation type="submission" date="2025-09" db="UniProtKB">
        <authorList>
            <consortium name="Ensembl"/>
        </authorList>
    </citation>
    <scope>IDENTIFICATION</scope>
</reference>
<evidence type="ECO:0000256" key="8">
    <source>
        <dbReference type="ARBA" id="ARBA00043971"/>
    </source>
</evidence>
<dbReference type="Pfam" id="PF17749">
    <property type="entry name" value="MIP-T3_C"/>
    <property type="match status" value="1"/>
</dbReference>
<dbReference type="InterPro" id="IPR042576">
    <property type="entry name" value="TRAF3IP1_N_sf"/>
</dbReference>
<dbReference type="InterPro" id="IPR040468">
    <property type="entry name" value="TRAF3IP1_N"/>
</dbReference>
<dbReference type="GO" id="GO:0008017">
    <property type="term" value="F:microtubule binding"/>
    <property type="evidence" value="ECO:0007669"/>
    <property type="project" value="InterPro"/>
</dbReference>
<name>A0A674PQ80_TAKRU</name>
<keyword evidence="15" id="KW-1185">Reference proteome</keyword>
<dbReference type="InterPro" id="IPR018799">
    <property type="entry name" value="TRAF3IP1"/>
</dbReference>
<reference evidence="14" key="2">
    <citation type="submission" date="2025-08" db="UniProtKB">
        <authorList>
            <consortium name="Ensembl"/>
        </authorList>
    </citation>
    <scope>IDENTIFICATION</scope>
</reference>
<dbReference type="RefSeq" id="XP_029704047.1">
    <property type="nucleotide sequence ID" value="XM_029848187.1"/>
</dbReference>
<evidence type="ECO:0000256" key="3">
    <source>
        <dbReference type="ARBA" id="ARBA00022490"/>
    </source>
</evidence>
<keyword evidence="4" id="KW-0970">Cilium biogenesis/degradation</keyword>
<dbReference type="AlphaFoldDB" id="A0A674PQ80"/>
<proteinExistence type="inferred from homology"/>
<dbReference type="GO" id="GO:0042073">
    <property type="term" value="P:intraciliary transport"/>
    <property type="evidence" value="ECO:0007669"/>
    <property type="project" value="TreeGrafter"/>
</dbReference>
<evidence type="ECO:0000256" key="9">
    <source>
        <dbReference type="ARBA" id="ARBA00070492"/>
    </source>
</evidence>
<evidence type="ECO:0000256" key="2">
    <source>
        <dbReference type="ARBA" id="ARBA00004430"/>
    </source>
</evidence>
<evidence type="ECO:0000313" key="14">
    <source>
        <dbReference type="Ensembl" id="ENSTRUP00000087761.1"/>
    </source>
</evidence>
<dbReference type="Ensembl" id="ENSTRUT00000084351.1">
    <property type="protein sequence ID" value="ENSTRUP00000087761.1"/>
    <property type="gene ID" value="ENSTRUG00000006281.3"/>
</dbReference>
<accession>A0A674PQ80</accession>
<dbReference type="GO" id="GO:0048513">
    <property type="term" value="P:animal organ development"/>
    <property type="evidence" value="ECO:0007669"/>
    <property type="project" value="UniProtKB-ARBA"/>
</dbReference>
<sequence>MNAAVAKKTQETLGKVIKKPALTEKLLSRPPFRFLRDIFVEVIKSTGFMKGLYGESELSSDALDKDSKIAFLQKAIDVVMLVSGEPLAVKPVRIVCGHEPEKTNEMLQAIAKCCLNKMSSDEAVRRVLSGEKIEPKTKASTSRSQDKENREGRELNLDKEEKKKITANNDKGEQKDPAHHKEQDSRRRDGEKEHHRGRERSDKHQRREQEGHTKDKSHEQERDKEKDKARSREKDRERHHERDKDKERDRHHERDKDKERDRERHHERDKDKEKDRDRHHDSHAAPERDKDKQRGRGKERQRERNKEPEERNKSGESSNSKTNLPERAQKRSSPEELHKTTKSVPAPAEEAETQQPSSPARIPRPSSAKGQRRRPKNQEESDSEGDGEALLAQRPAPQENGDGSSVPKDVASSRRNSRPSSARPAPPQIKKQENQPEVAPAERGSSAKTSVPIILDGKRPSEEDENESRPFIGEEMVPLPQGVPQLDAYSEQELNNGEQHGALVKKILETKKDYETSTPSKLKNIESEVAQKKEREMVKQETERVCSSIQTMCRSTQFLAKNLDYVQENIDAMQAELIFLRQESKKYMQACEEEQRMTDKALEPHYTELVDLEQQIMDTWSKIRTSRANILKNEEKREKLLRGISFHHSA</sequence>
<dbReference type="GO" id="GO:0005930">
    <property type="term" value="C:axoneme"/>
    <property type="evidence" value="ECO:0007669"/>
    <property type="project" value="UniProtKB-SubCell"/>
</dbReference>
<dbReference type="PANTHER" id="PTHR31363:SF0">
    <property type="entry name" value="TRAF3-INTERACTING PROTEIN 1"/>
    <property type="match status" value="1"/>
</dbReference>
<feature type="domain" description="TRAF3-interacting protein 1 C-terminal" evidence="13">
    <location>
        <begin position="496"/>
        <end position="642"/>
    </location>
</feature>
<organism evidence="14 15">
    <name type="scientific">Takifugu rubripes</name>
    <name type="common">Japanese pufferfish</name>
    <name type="synonym">Fugu rubripes</name>
    <dbReference type="NCBI Taxonomy" id="31033"/>
    <lineage>
        <taxon>Eukaryota</taxon>
        <taxon>Metazoa</taxon>
        <taxon>Chordata</taxon>
        <taxon>Craniata</taxon>
        <taxon>Vertebrata</taxon>
        <taxon>Euteleostomi</taxon>
        <taxon>Actinopterygii</taxon>
        <taxon>Neopterygii</taxon>
        <taxon>Teleostei</taxon>
        <taxon>Neoteleostei</taxon>
        <taxon>Acanthomorphata</taxon>
        <taxon>Eupercaria</taxon>
        <taxon>Tetraodontiformes</taxon>
        <taxon>Tetradontoidea</taxon>
        <taxon>Tetraodontidae</taxon>
        <taxon>Takifugu</taxon>
    </lineage>
</organism>
<evidence type="ECO:0000313" key="15">
    <source>
        <dbReference type="Proteomes" id="UP000005226"/>
    </source>
</evidence>
<feature type="compositionally biased region" description="Basic and acidic residues" evidence="11">
    <location>
        <begin position="327"/>
        <end position="339"/>
    </location>
</feature>
<dbReference type="Gene3D" id="1.10.418.50">
    <property type="entry name" value="Microtubule-binding protein MIP-T3"/>
    <property type="match status" value="1"/>
</dbReference>
<gene>
    <name evidence="14" type="primary">traf3ip1</name>
</gene>
<dbReference type="CTD" id="26146"/>
<feature type="compositionally biased region" description="Basic and acidic residues" evidence="11">
    <location>
        <begin position="144"/>
        <end position="314"/>
    </location>
</feature>
<dbReference type="GO" id="GO:0060271">
    <property type="term" value="P:cilium assembly"/>
    <property type="evidence" value="ECO:0007669"/>
    <property type="project" value="TreeGrafter"/>
</dbReference>
<dbReference type="GO" id="GO:0070507">
    <property type="term" value="P:regulation of microtubule cytoskeleton organization"/>
    <property type="evidence" value="ECO:0007669"/>
    <property type="project" value="TreeGrafter"/>
</dbReference>
<evidence type="ECO:0000256" key="4">
    <source>
        <dbReference type="ARBA" id="ARBA00022794"/>
    </source>
</evidence>
<evidence type="ECO:0000259" key="13">
    <source>
        <dbReference type="Pfam" id="PF17749"/>
    </source>
</evidence>
<dbReference type="FunFam" id="1.10.418.50:FF:000001">
    <property type="entry name" value="TRAF3-interacting protein 1 isoform X1"/>
    <property type="match status" value="1"/>
</dbReference>
<evidence type="ECO:0000256" key="5">
    <source>
        <dbReference type="ARBA" id="ARBA00023054"/>
    </source>
</evidence>
<feature type="coiled-coil region" evidence="10">
    <location>
        <begin position="563"/>
        <end position="590"/>
    </location>
</feature>
<keyword evidence="7" id="KW-0966">Cell projection</keyword>
<dbReference type="GeneID" id="101072760"/>
<dbReference type="GO" id="GO:0030992">
    <property type="term" value="C:intraciliary transport particle B"/>
    <property type="evidence" value="ECO:0007669"/>
    <property type="project" value="TreeGrafter"/>
</dbReference>
<keyword evidence="6" id="KW-0206">Cytoskeleton</keyword>
<feature type="compositionally biased region" description="Basic and acidic residues" evidence="11">
    <location>
        <begin position="127"/>
        <end position="137"/>
    </location>
</feature>
<feature type="domain" description="TRAF3-interacting protein 1 N-terminal" evidence="12">
    <location>
        <begin position="6"/>
        <end position="115"/>
    </location>
</feature>
<dbReference type="GO" id="GO:0048731">
    <property type="term" value="P:system development"/>
    <property type="evidence" value="ECO:0007669"/>
    <property type="project" value="UniProtKB-ARBA"/>
</dbReference>
<protein>
    <recommendedName>
        <fullName evidence="9">TRAF3-interacting protein 1</fullName>
    </recommendedName>
</protein>
<evidence type="ECO:0000256" key="10">
    <source>
        <dbReference type="SAM" id="Coils"/>
    </source>
</evidence>
<dbReference type="PANTHER" id="PTHR31363">
    <property type="entry name" value="TRAF3-INTERACTING PROTEIN 1"/>
    <property type="match status" value="1"/>
</dbReference>
<dbReference type="GeneTree" id="ENSGT00720000108822"/>
<dbReference type="InParanoid" id="A0A674PQ80"/>
<keyword evidence="5 10" id="KW-0175">Coiled coil</keyword>
<dbReference type="FunCoup" id="A0A674PQ80">
    <property type="interactions" value="449"/>
</dbReference>
<dbReference type="InterPro" id="IPR041476">
    <property type="entry name" value="TRAF3IP1_C"/>
</dbReference>
<reference evidence="14 15" key="1">
    <citation type="journal article" date="2011" name="Genome Biol. Evol.">
        <title>Integration of the genetic map and genome assembly of fugu facilitates insights into distinct features of genome evolution in teleosts and mammals.</title>
        <authorList>
            <person name="Kai W."/>
            <person name="Kikuchi K."/>
            <person name="Tohari S."/>
            <person name="Chew A.K."/>
            <person name="Tay A."/>
            <person name="Fujiwara A."/>
            <person name="Hosoya S."/>
            <person name="Suetake H."/>
            <person name="Naruse K."/>
            <person name="Brenner S."/>
            <person name="Suzuki Y."/>
            <person name="Venkatesh B."/>
        </authorList>
    </citation>
    <scope>NUCLEOTIDE SEQUENCE [LARGE SCALE GENOMIC DNA]</scope>
</reference>
<evidence type="ECO:0000256" key="11">
    <source>
        <dbReference type="SAM" id="MobiDB-lite"/>
    </source>
</evidence>
<comment type="similarity">
    <text evidence="8">Belongs to the TRAF3IP1 family.</text>
</comment>
<evidence type="ECO:0000256" key="1">
    <source>
        <dbReference type="ARBA" id="ARBA00004120"/>
    </source>
</evidence>
<evidence type="ECO:0000256" key="7">
    <source>
        <dbReference type="ARBA" id="ARBA00023273"/>
    </source>
</evidence>
<evidence type="ECO:0000256" key="6">
    <source>
        <dbReference type="ARBA" id="ARBA00023212"/>
    </source>
</evidence>
<feature type="region of interest" description="Disordered" evidence="11">
    <location>
        <begin position="127"/>
        <end position="472"/>
    </location>
</feature>
<feature type="compositionally biased region" description="Low complexity" evidence="11">
    <location>
        <begin position="356"/>
        <end position="368"/>
    </location>
</feature>